<evidence type="ECO:0000256" key="1">
    <source>
        <dbReference type="SAM" id="Phobius"/>
    </source>
</evidence>
<comment type="caution">
    <text evidence="2">The sequence shown here is derived from an EMBL/GenBank/DDBJ whole genome shotgun (WGS) entry which is preliminary data.</text>
</comment>
<sequence>MEENLVLQFSNDYKKKNIKTILSCILYFFIILSLSLKHILNGKGKWFIIIGGILLICNIIEITNSIIEVYNIKKCAYIKGNHQKLDVCNKKLAKYESINIEEITSYSFDEEIQRNNIILNGKNNKLNINLGKMDISDVHKLKKFLNMLDIHEEGAVL</sequence>
<feature type="transmembrane region" description="Helical" evidence="1">
    <location>
        <begin position="46"/>
        <end position="67"/>
    </location>
</feature>
<dbReference type="RefSeq" id="WP_039254588.1">
    <property type="nucleotide sequence ID" value="NZ_JENJ01000020.1"/>
</dbReference>
<feature type="transmembrane region" description="Helical" evidence="1">
    <location>
        <begin position="21"/>
        <end position="40"/>
    </location>
</feature>
<proteinExistence type="predicted"/>
<keyword evidence="1" id="KW-0472">Membrane</keyword>
<accession>A0A0A0IAE7</accession>
<dbReference type="EMBL" id="JENJ01000020">
    <property type="protein sequence ID" value="KGM96580.1"/>
    <property type="molecule type" value="Genomic_DNA"/>
</dbReference>
<dbReference type="OrthoDB" id="1932964at2"/>
<organism evidence="2 3">
    <name type="scientific">Clostridium novyi A str. 4552</name>
    <dbReference type="NCBI Taxonomy" id="1444289"/>
    <lineage>
        <taxon>Bacteria</taxon>
        <taxon>Bacillati</taxon>
        <taxon>Bacillota</taxon>
        <taxon>Clostridia</taxon>
        <taxon>Eubacteriales</taxon>
        <taxon>Clostridiaceae</taxon>
        <taxon>Clostridium</taxon>
    </lineage>
</organism>
<dbReference type="AlphaFoldDB" id="A0A0A0IAE7"/>
<evidence type="ECO:0000313" key="2">
    <source>
        <dbReference type="EMBL" id="KGM96580.1"/>
    </source>
</evidence>
<reference evidence="2 3" key="1">
    <citation type="submission" date="2014-01" db="EMBL/GenBank/DDBJ databases">
        <title>Plasmidome dynamics in the species complex Clostridium novyi sensu lato converts strains of independent lineages into distinctly different pathogens.</title>
        <authorList>
            <person name="Skarin H."/>
            <person name="Segerman B."/>
        </authorList>
    </citation>
    <scope>NUCLEOTIDE SEQUENCE [LARGE SCALE GENOMIC DNA]</scope>
    <source>
        <strain evidence="2 3">4552</strain>
    </source>
</reference>
<keyword evidence="1" id="KW-0812">Transmembrane</keyword>
<protein>
    <submittedName>
        <fullName evidence="2">Uncharacterized protein</fullName>
    </submittedName>
</protein>
<name>A0A0A0IAE7_CLONO</name>
<dbReference type="Proteomes" id="UP000030012">
    <property type="component" value="Unassembled WGS sequence"/>
</dbReference>
<keyword evidence="1" id="KW-1133">Transmembrane helix</keyword>
<evidence type="ECO:0000313" key="3">
    <source>
        <dbReference type="Proteomes" id="UP000030012"/>
    </source>
</evidence>
<gene>
    <name evidence="2" type="ORF">Z968_05965</name>
</gene>